<name>A0A2I2KS59_9ACTN</name>
<dbReference type="InterPro" id="IPR003033">
    <property type="entry name" value="SCP2_sterol-bd_dom"/>
</dbReference>
<organism evidence="2 3">
    <name type="scientific">Frankia canadensis</name>
    <dbReference type="NCBI Taxonomy" id="1836972"/>
    <lineage>
        <taxon>Bacteria</taxon>
        <taxon>Bacillati</taxon>
        <taxon>Actinomycetota</taxon>
        <taxon>Actinomycetes</taxon>
        <taxon>Frankiales</taxon>
        <taxon>Frankiaceae</taxon>
        <taxon>Frankia</taxon>
    </lineage>
</organism>
<dbReference type="SUPFAM" id="SSF55718">
    <property type="entry name" value="SCP-like"/>
    <property type="match status" value="1"/>
</dbReference>
<evidence type="ECO:0000259" key="1">
    <source>
        <dbReference type="Pfam" id="PF02036"/>
    </source>
</evidence>
<dbReference type="Gene3D" id="3.30.1050.10">
    <property type="entry name" value="SCP2 sterol-binding domain"/>
    <property type="match status" value="1"/>
</dbReference>
<dbReference type="EMBL" id="FZMO01000171">
    <property type="protein sequence ID" value="SNQ48492.1"/>
    <property type="molecule type" value="Genomic_DNA"/>
</dbReference>
<dbReference type="RefSeq" id="WP_101832161.1">
    <property type="nucleotide sequence ID" value="NZ_FZMO01000171.1"/>
</dbReference>
<dbReference type="OrthoDB" id="3213710at2"/>
<dbReference type="AlphaFoldDB" id="A0A2I2KS59"/>
<proteinExistence type="predicted"/>
<evidence type="ECO:0000313" key="3">
    <source>
        <dbReference type="Proteomes" id="UP000234331"/>
    </source>
</evidence>
<keyword evidence="3" id="KW-1185">Reference proteome</keyword>
<evidence type="ECO:0000313" key="2">
    <source>
        <dbReference type="EMBL" id="SNQ48492.1"/>
    </source>
</evidence>
<protein>
    <submittedName>
        <fullName evidence="2">Alkyl sulfatase C-terminal</fullName>
    </submittedName>
</protein>
<gene>
    <name evidence="2" type="ORF">FRACA_2520002</name>
</gene>
<feature type="domain" description="SCP2" evidence="1">
    <location>
        <begin position="30"/>
        <end position="125"/>
    </location>
</feature>
<sequence length="143" mass="15423">MTTGTTGTTGSAGPRLRFLSGEYLAALESLASASQPNMPAVNVRLQFHATDTPEGRVDYYLLIEKGVIVRAGRGELDRADLAITATYRDLVDFQTGELHAATAFVTGQFAVAGDKAKLLELMLVLQSGSYHRFTADLSARTIW</sequence>
<reference evidence="2 3" key="1">
    <citation type="submission" date="2017-06" db="EMBL/GenBank/DDBJ databases">
        <authorList>
            <person name="Kim H.J."/>
            <person name="Triplett B.A."/>
        </authorList>
    </citation>
    <scope>NUCLEOTIDE SEQUENCE [LARGE SCALE GENOMIC DNA]</scope>
    <source>
        <strain evidence="2">FRACA_ARgP5</strain>
    </source>
</reference>
<dbReference type="Proteomes" id="UP000234331">
    <property type="component" value="Unassembled WGS sequence"/>
</dbReference>
<accession>A0A2I2KS59</accession>
<dbReference type="Pfam" id="PF02036">
    <property type="entry name" value="SCP2"/>
    <property type="match status" value="1"/>
</dbReference>
<dbReference type="InterPro" id="IPR036527">
    <property type="entry name" value="SCP2_sterol-bd_dom_sf"/>
</dbReference>